<dbReference type="SMART" id="SM00535">
    <property type="entry name" value="RIBOc"/>
    <property type="match status" value="1"/>
</dbReference>
<reference evidence="3" key="1">
    <citation type="submission" date="2014-03" db="EMBL/GenBank/DDBJ databases">
        <authorList>
            <person name="Casaregola S."/>
        </authorList>
    </citation>
    <scope>NUCLEOTIDE SEQUENCE [LARGE SCALE GENOMIC DNA]</scope>
    <source>
        <strain evidence="3">CLIB 918</strain>
    </source>
</reference>
<keyword evidence="3" id="KW-0687">Ribonucleoprotein</keyword>
<dbReference type="GO" id="GO:0006396">
    <property type="term" value="P:RNA processing"/>
    <property type="evidence" value="ECO:0007669"/>
    <property type="project" value="InterPro"/>
</dbReference>
<keyword evidence="4" id="KW-1185">Reference proteome</keyword>
<gene>
    <name evidence="3" type="ORF">BN980_GECA04s00208g</name>
</gene>
<dbReference type="GO" id="GO:0005840">
    <property type="term" value="C:ribosome"/>
    <property type="evidence" value="ECO:0007669"/>
    <property type="project" value="UniProtKB-KW"/>
</dbReference>
<dbReference type="SUPFAM" id="SSF69065">
    <property type="entry name" value="RNase III domain-like"/>
    <property type="match status" value="1"/>
</dbReference>
<dbReference type="InterPro" id="IPR036389">
    <property type="entry name" value="RNase_III_sf"/>
</dbReference>
<dbReference type="OrthoDB" id="67027at2759"/>
<accession>A0A0J9X5X0</accession>
<evidence type="ECO:0000256" key="1">
    <source>
        <dbReference type="SAM" id="MobiDB-lite"/>
    </source>
</evidence>
<comment type="caution">
    <text evidence="3">The sequence shown here is derived from an EMBL/GenBank/DDBJ whole genome shotgun (WGS) entry which is preliminary data.</text>
</comment>
<dbReference type="EMBL" id="CCBN010000004">
    <property type="protein sequence ID" value="CDO52832.1"/>
    <property type="molecule type" value="Genomic_DNA"/>
</dbReference>
<feature type="domain" description="RNase III" evidence="2">
    <location>
        <begin position="81"/>
        <end position="243"/>
    </location>
</feature>
<dbReference type="GO" id="GO:0004525">
    <property type="term" value="F:ribonuclease III activity"/>
    <property type="evidence" value="ECO:0007669"/>
    <property type="project" value="InterPro"/>
</dbReference>
<name>A0A0J9X5X0_GEOCN</name>
<proteinExistence type="predicted"/>
<feature type="region of interest" description="Disordered" evidence="1">
    <location>
        <begin position="21"/>
        <end position="52"/>
    </location>
</feature>
<dbReference type="Proteomes" id="UP000242525">
    <property type="component" value="Unassembled WGS sequence"/>
</dbReference>
<dbReference type="SUPFAM" id="SSF54768">
    <property type="entry name" value="dsRNA-binding domain-like"/>
    <property type="match status" value="1"/>
</dbReference>
<protein>
    <submittedName>
        <fullName evidence="3">Similar to Saccharomyces cerevisiae YMR024W MRPL3 Mitochondrial ribosomal protein of the large subunit</fullName>
    </submittedName>
</protein>
<dbReference type="STRING" id="1173061.A0A0J9X5X0"/>
<dbReference type="AlphaFoldDB" id="A0A0J9X5X0"/>
<evidence type="ECO:0000313" key="4">
    <source>
        <dbReference type="Proteomes" id="UP000242525"/>
    </source>
</evidence>
<evidence type="ECO:0000313" key="3">
    <source>
        <dbReference type="EMBL" id="CDO52832.1"/>
    </source>
</evidence>
<dbReference type="Gene3D" id="1.10.1520.10">
    <property type="entry name" value="Ribonuclease III domain"/>
    <property type="match status" value="1"/>
</dbReference>
<dbReference type="InterPro" id="IPR000999">
    <property type="entry name" value="RNase_III_dom"/>
</dbReference>
<evidence type="ECO:0000259" key="2">
    <source>
        <dbReference type="SMART" id="SM00535"/>
    </source>
</evidence>
<organism evidence="3 4">
    <name type="scientific">Geotrichum candidum</name>
    <name type="common">Oospora lactis</name>
    <name type="synonym">Dipodascus geotrichum</name>
    <dbReference type="NCBI Taxonomy" id="1173061"/>
    <lineage>
        <taxon>Eukaryota</taxon>
        <taxon>Fungi</taxon>
        <taxon>Dikarya</taxon>
        <taxon>Ascomycota</taxon>
        <taxon>Saccharomycotina</taxon>
        <taxon>Dipodascomycetes</taxon>
        <taxon>Dipodascales</taxon>
        <taxon>Dipodascaceae</taxon>
        <taxon>Geotrichum</taxon>
    </lineage>
</organism>
<keyword evidence="3" id="KW-0689">Ribosomal protein</keyword>
<sequence>MRCLIRPTPVSYRLLSSLHNESTPAPAEGSATSLNQDPAASGKHHTTSPKPIPLAALKAAPPALHTLHARLRLADCGLPPATLARSLICASARSQYVDNAALARFGTGVLQFVAFDYFVEKYPRLPPNVAEAAAEAVLGERGLALLAEREWGVEEDSRSALARYLEEDEEGLLLGKLRYGVVRPSPPPAGDAGTPSSQEIHDSRQAALATFVRALVAGIYAHGGLSTAQEFAHTYVVLPRASQVDVAALVSAAAGPHPVRALANLCAREGWPNPVSQLLTEQPQASAAVAAGELPHHEPGWPETSDIYSPSASFIVGIFSGKQQLGQAQAATVAEAKRLAALDALTQWYLAPLDNDHSSSSSSAHSNNMPNESEIISEQ</sequence>
<dbReference type="Gene3D" id="3.30.160.20">
    <property type="match status" value="1"/>
</dbReference>
<feature type="compositionally biased region" description="Polar residues" evidence="1">
    <location>
        <begin position="367"/>
        <end position="379"/>
    </location>
</feature>
<feature type="region of interest" description="Disordered" evidence="1">
    <location>
        <begin position="355"/>
        <end position="379"/>
    </location>
</feature>